<feature type="non-terminal residue" evidence="9">
    <location>
        <position position="301"/>
    </location>
</feature>
<dbReference type="PROSITE" id="PS50850">
    <property type="entry name" value="MFS"/>
    <property type="match status" value="1"/>
</dbReference>
<dbReference type="Pfam" id="PF05977">
    <property type="entry name" value="MFS_3"/>
    <property type="match status" value="1"/>
</dbReference>
<feature type="transmembrane region" description="Helical" evidence="7">
    <location>
        <begin position="121"/>
        <end position="145"/>
    </location>
</feature>
<gene>
    <name evidence="9" type="ORF">QSG27_25750</name>
</gene>
<dbReference type="InterPro" id="IPR010290">
    <property type="entry name" value="TM_effector"/>
</dbReference>
<comment type="subcellular location">
    <subcellularLocation>
        <location evidence="1">Cell membrane</location>
        <topology evidence="1">Multi-pass membrane protein</topology>
    </subcellularLocation>
</comment>
<protein>
    <submittedName>
        <fullName evidence="9">MFS transporter</fullName>
    </submittedName>
</protein>
<feature type="transmembrane region" description="Helical" evidence="7">
    <location>
        <begin position="186"/>
        <end position="206"/>
    </location>
</feature>
<evidence type="ECO:0000256" key="1">
    <source>
        <dbReference type="ARBA" id="ARBA00004651"/>
    </source>
</evidence>
<keyword evidence="5 7" id="KW-1133">Transmembrane helix</keyword>
<dbReference type="Proteomes" id="UP001227317">
    <property type="component" value="Unassembled WGS sequence"/>
</dbReference>
<feature type="domain" description="Major facilitator superfamily (MFS) profile" evidence="8">
    <location>
        <begin position="28"/>
        <end position="301"/>
    </location>
</feature>
<accession>A0ABU0WPG5</accession>
<organism evidence="9 10">
    <name type="scientific">Azospirillum isscasi</name>
    <dbReference type="NCBI Taxonomy" id="3053926"/>
    <lineage>
        <taxon>Bacteria</taxon>
        <taxon>Pseudomonadati</taxon>
        <taxon>Pseudomonadota</taxon>
        <taxon>Alphaproteobacteria</taxon>
        <taxon>Rhodospirillales</taxon>
        <taxon>Azospirillaceae</taxon>
        <taxon>Azospirillum</taxon>
    </lineage>
</organism>
<feature type="transmembrane region" description="Helical" evidence="7">
    <location>
        <begin position="65"/>
        <end position="84"/>
    </location>
</feature>
<feature type="transmembrane region" description="Helical" evidence="7">
    <location>
        <begin position="157"/>
        <end position="180"/>
    </location>
</feature>
<feature type="transmembrane region" description="Helical" evidence="7">
    <location>
        <begin position="96"/>
        <end position="115"/>
    </location>
</feature>
<dbReference type="EMBL" id="JAUJFI010000203">
    <property type="protein sequence ID" value="MDQ2106126.1"/>
    <property type="molecule type" value="Genomic_DNA"/>
</dbReference>
<evidence type="ECO:0000256" key="5">
    <source>
        <dbReference type="ARBA" id="ARBA00022989"/>
    </source>
</evidence>
<dbReference type="PANTHER" id="PTHR23513">
    <property type="entry name" value="INTEGRAL MEMBRANE EFFLUX PROTEIN-RELATED"/>
    <property type="match status" value="1"/>
</dbReference>
<dbReference type="InterPro" id="IPR036259">
    <property type="entry name" value="MFS_trans_sf"/>
</dbReference>
<evidence type="ECO:0000313" key="9">
    <source>
        <dbReference type="EMBL" id="MDQ2106126.1"/>
    </source>
</evidence>
<evidence type="ECO:0000256" key="7">
    <source>
        <dbReference type="SAM" id="Phobius"/>
    </source>
</evidence>
<dbReference type="Gene3D" id="1.20.1250.20">
    <property type="entry name" value="MFS general substrate transporter like domains"/>
    <property type="match status" value="1"/>
</dbReference>
<evidence type="ECO:0000256" key="4">
    <source>
        <dbReference type="ARBA" id="ARBA00022692"/>
    </source>
</evidence>
<proteinExistence type="predicted"/>
<evidence type="ECO:0000256" key="2">
    <source>
        <dbReference type="ARBA" id="ARBA00022448"/>
    </source>
</evidence>
<dbReference type="InterPro" id="IPR020846">
    <property type="entry name" value="MFS_dom"/>
</dbReference>
<dbReference type="RefSeq" id="WP_306711222.1">
    <property type="nucleotide sequence ID" value="NZ_JAUJFI010000203.1"/>
</dbReference>
<evidence type="ECO:0000256" key="3">
    <source>
        <dbReference type="ARBA" id="ARBA00022475"/>
    </source>
</evidence>
<keyword evidence="10" id="KW-1185">Reference proteome</keyword>
<reference evidence="9 10" key="1">
    <citation type="submission" date="2023-06" db="EMBL/GenBank/DDBJ databases">
        <title>Azospirillum isscasensis sp.nov, a bacterium isolated from rhizosphere soil of rice.</title>
        <authorList>
            <person name="Wang H."/>
        </authorList>
    </citation>
    <scope>NUCLEOTIDE SEQUENCE [LARGE SCALE GENOMIC DNA]</scope>
    <source>
        <strain evidence="9 10">C340-1</strain>
    </source>
</reference>
<evidence type="ECO:0000313" key="10">
    <source>
        <dbReference type="Proteomes" id="UP001227317"/>
    </source>
</evidence>
<dbReference type="PANTHER" id="PTHR23513:SF11">
    <property type="entry name" value="STAPHYLOFERRIN A TRANSPORTER"/>
    <property type="match status" value="1"/>
</dbReference>
<keyword evidence="3" id="KW-1003">Cell membrane</keyword>
<keyword evidence="4 7" id="KW-0812">Transmembrane</keyword>
<name>A0ABU0WPG5_9PROT</name>
<keyword evidence="2" id="KW-0813">Transport</keyword>
<feature type="transmembrane region" description="Helical" evidence="7">
    <location>
        <begin position="27"/>
        <end position="45"/>
    </location>
</feature>
<keyword evidence="6 7" id="KW-0472">Membrane</keyword>
<sequence>MTADAVPSPGAAPPPQRASAFAPLRNRLFAVLWAAAVLGNVGTFMRDVASAWLVLDLSGSPSTVALIQAAGSLPIFLLAIPAGVLSDIMDRRRMLIVIQCLLACVSAALMIQAALGVASVASIAGLTFLGGVGAALMAPVWQSIVPELVPRGEMKGAVALNSLGINIARAIGPAAGGAILAAAGAAATYAVDVTSYVIVVAALLWWRRAPDARDALSEQFGGALRAGLRYARASRELHRVFLRAGLFFACASALWAERALQDLLEGVHLQRRVGAGERLGSLQLPAHQIQDDEARFVQIVE</sequence>
<dbReference type="CDD" id="cd06173">
    <property type="entry name" value="MFS_MefA_like"/>
    <property type="match status" value="1"/>
</dbReference>
<comment type="caution">
    <text evidence="9">The sequence shown here is derived from an EMBL/GenBank/DDBJ whole genome shotgun (WGS) entry which is preliminary data.</text>
</comment>
<evidence type="ECO:0000259" key="8">
    <source>
        <dbReference type="PROSITE" id="PS50850"/>
    </source>
</evidence>
<evidence type="ECO:0000256" key="6">
    <source>
        <dbReference type="ARBA" id="ARBA00023136"/>
    </source>
</evidence>
<dbReference type="SUPFAM" id="SSF103473">
    <property type="entry name" value="MFS general substrate transporter"/>
    <property type="match status" value="1"/>
</dbReference>